<dbReference type="EMBL" id="CAJOBA010002256">
    <property type="protein sequence ID" value="CAF3637105.1"/>
    <property type="molecule type" value="Genomic_DNA"/>
</dbReference>
<dbReference type="Proteomes" id="UP000681722">
    <property type="component" value="Unassembled WGS sequence"/>
</dbReference>
<dbReference type="Proteomes" id="UP000682733">
    <property type="component" value="Unassembled WGS sequence"/>
</dbReference>
<evidence type="ECO:0000313" key="4">
    <source>
        <dbReference type="EMBL" id="CAF3959485.1"/>
    </source>
</evidence>
<dbReference type="EMBL" id="CAJOBC010008360">
    <property type="protein sequence ID" value="CAF3959485.1"/>
    <property type="molecule type" value="Genomic_DNA"/>
</dbReference>
<reference evidence="2" key="1">
    <citation type="submission" date="2021-02" db="EMBL/GenBank/DDBJ databases">
        <authorList>
            <person name="Nowell W R."/>
        </authorList>
    </citation>
    <scope>NUCLEOTIDE SEQUENCE</scope>
</reference>
<evidence type="ECO:0000313" key="1">
    <source>
        <dbReference type="EMBL" id="CAF0851918.1"/>
    </source>
</evidence>
<comment type="caution">
    <text evidence="2">The sequence shown here is derived from an EMBL/GenBank/DDBJ whole genome shotgun (WGS) entry which is preliminary data.</text>
</comment>
<dbReference type="EMBL" id="CAJNOK010002256">
    <property type="protein sequence ID" value="CAF0851918.1"/>
    <property type="molecule type" value="Genomic_DNA"/>
</dbReference>
<evidence type="ECO:0000313" key="3">
    <source>
        <dbReference type="EMBL" id="CAF3637105.1"/>
    </source>
</evidence>
<evidence type="ECO:0000313" key="5">
    <source>
        <dbReference type="Proteomes" id="UP000663829"/>
    </source>
</evidence>
<gene>
    <name evidence="2" type="ORF">GPM918_LOCUS23412</name>
    <name evidence="1" type="ORF">OVA965_LOCUS7189</name>
    <name evidence="4" type="ORF">SRO942_LOCUS23413</name>
    <name evidence="3" type="ORF">TMI583_LOCUS7185</name>
</gene>
<keyword evidence="5" id="KW-1185">Reference proteome</keyword>
<proteinExistence type="predicted"/>
<dbReference type="EMBL" id="CAJNOQ010008358">
    <property type="protein sequence ID" value="CAF1195015.1"/>
    <property type="molecule type" value="Genomic_DNA"/>
</dbReference>
<dbReference type="Proteomes" id="UP000663829">
    <property type="component" value="Unassembled WGS sequence"/>
</dbReference>
<protein>
    <submittedName>
        <fullName evidence="2">Uncharacterized protein</fullName>
    </submittedName>
</protein>
<evidence type="ECO:0000313" key="2">
    <source>
        <dbReference type="EMBL" id="CAF1195015.1"/>
    </source>
</evidence>
<dbReference type="OrthoDB" id="9989179at2759"/>
<name>A0A814VSE8_9BILA</name>
<sequence length="300" mass="35641">MIDCIHYSVFFSLLAFKQIILSNTSENLLLDLNTQFLNNYQRAKGHITNNIDPLIILNGDFAILSHNKQRIEEKVIPKLYHDLKTISHIPFNIYLLLIFDVKHKLSTNKTVELKQYLKDLRHIRLQLNKFDFHSHKMDKNQYQIIDLSIDYIRNILKTKRIDNNNLNEFCIKARSLFTINIEYAAQIHLDMLHSKVGKWYNIRFNETEKQHTKILIFGMKTARHGHLEKSYFYRLFGEKREGNHILYIENMSEEQQGIDILGTWILDSKASSTFFGNKEHLHQDVLMDASKKYIKKLFKK</sequence>
<accession>A0A814VSE8</accession>
<dbReference type="Proteomes" id="UP000677228">
    <property type="component" value="Unassembled WGS sequence"/>
</dbReference>
<organism evidence="2 5">
    <name type="scientific">Didymodactylos carnosus</name>
    <dbReference type="NCBI Taxonomy" id="1234261"/>
    <lineage>
        <taxon>Eukaryota</taxon>
        <taxon>Metazoa</taxon>
        <taxon>Spiralia</taxon>
        <taxon>Gnathifera</taxon>
        <taxon>Rotifera</taxon>
        <taxon>Eurotatoria</taxon>
        <taxon>Bdelloidea</taxon>
        <taxon>Philodinida</taxon>
        <taxon>Philodinidae</taxon>
        <taxon>Didymodactylos</taxon>
    </lineage>
</organism>
<dbReference type="AlphaFoldDB" id="A0A814VSE8"/>